<feature type="domain" description="NAD-dependent epimerase/dehydratase" evidence="1">
    <location>
        <begin position="3"/>
        <end position="227"/>
    </location>
</feature>
<dbReference type="InterPro" id="IPR051783">
    <property type="entry name" value="NAD(P)-dependent_oxidoreduct"/>
</dbReference>
<dbReference type="InterPro" id="IPR001509">
    <property type="entry name" value="Epimerase_deHydtase"/>
</dbReference>
<dbReference type="GO" id="GO:0004029">
    <property type="term" value="F:aldehyde dehydrogenase (NAD+) activity"/>
    <property type="evidence" value="ECO:0007669"/>
    <property type="project" value="TreeGrafter"/>
</dbReference>
<dbReference type="EMBL" id="DMND01000097">
    <property type="protein sequence ID" value="HAN27428.1"/>
    <property type="molecule type" value="Genomic_DNA"/>
</dbReference>
<proteinExistence type="predicted"/>
<dbReference type="PANTHER" id="PTHR48079:SF6">
    <property type="entry name" value="NAD(P)-BINDING DOMAIN-CONTAINING PROTEIN-RELATED"/>
    <property type="match status" value="1"/>
</dbReference>
<evidence type="ECO:0000313" key="2">
    <source>
        <dbReference type="EMBL" id="HAN27428.1"/>
    </source>
</evidence>
<dbReference type="GO" id="GO:0005737">
    <property type="term" value="C:cytoplasm"/>
    <property type="evidence" value="ECO:0007669"/>
    <property type="project" value="TreeGrafter"/>
</dbReference>
<dbReference type="AlphaFoldDB" id="A0A3C1KLV1"/>
<comment type="caution">
    <text evidence="2">The sequence shown here is derived from an EMBL/GenBank/DDBJ whole genome shotgun (WGS) entry which is preliminary data.</text>
</comment>
<dbReference type="Pfam" id="PF01370">
    <property type="entry name" value="Epimerase"/>
    <property type="match status" value="1"/>
</dbReference>
<protein>
    <submittedName>
        <fullName evidence="2">Epimerase</fullName>
    </submittedName>
</protein>
<evidence type="ECO:0000313" key="3">
    <source>
        <dbReference type="Proteomes" id="UP000259273"/>
    </source>
</evidence>
<name>A0A3C1KLV1_9GAMM</name>
<reference evidence="2 3" key="1">
    <citation type="journal article" date="2018" name="Nat. Biotechnol.">
        <title>A standardized bacterial taxonomy based on genome phylogeny substantially revises the tree of life.</title>
        <authorList>
            <person name="Parks D.H."/>
            <person name="Chuvochina M."/>
            <person name="Waite D.W."/>
            <person name="Rinke C."/>
            <person name="Skarshewski A."/>
            <person name="Chaumeil P.A."/>
            <person name="Hugenholtz P."/>
        </authorList>
    </citation>
    <scope>NUCLEOTIDE SEQUENCE [LARGE SCALE GENOMIC DNA]</scope>
    <source>
        <strain evidence="2">UBA9158</strain>
    </source>
</reference>
<gene>
    <name evidence="2" type="ORF">DCP75_06865</name>
</gene>
<dbReference type="SUPFAM" id="SSF51735">
    <property type="entry name" value="NAD(P)-binding Rossmann-fold domains"/>
    <property type="match status" value="1"/>
</dbReference>
<sequence length="336" mass="36846">MRVMITGATGFVGYHTAQALLAAGHEVSVLVRSVDKLLNLFGENRVHQVVRGDVTDPQQVARALDGCDAVVHSAAMVSTHAADADRVWRTNVEGTQWVVGGAVERGLTRVVHVSSVTALYDPHADVLTEASPPGRARNAYGRSKVACEEYVRDLQAQGASVAITYPAQVIGPDDPGFTEPHQGLQLLLKGIVPCTSSGTQYVDVRDLAEVHRRLLEESTPGNRYVMGGHYLDWQALAEALEAVTGRRLLKLPLPGLAARLGGQLYDRVSRHLPVDLPFGLEAMEYATRWVPLDNSRVEEELEFQFRPLQDSLHDTLAWLYRAGYITRRQAGRAVDL</sequence>
<dbReference type="InterPro" id="IPR036291">
    <property type="entry name" value="NAD(P)-bd_dom_sf"/>
</dbReference>
<accession>A0A3C1KLV1</accession>
<dbReference type="STRING" id="1121937.GCA_000423125_01353"/>
<evidence type="ECO:0000259" key="1">
    <source>
        <dbReference type="Pfam" id="PF01370"/>
    </source>
</evidence>
<organism evidence="2 3">
    <name type="scientific">Haliea salexigens</name>
    <dbReference type="NCBI Taxonomy" id="287487"/>
    <lineage>
        <taxon>Bacteria</taxon>
        <taxon>Pseudomonadati</taxon>
        <taxon>Pseudomonadota</taxon>
        <taxon>Gammaproteobacteria</taxon>
        <taxon>Cellvibrionales</taxon>
        <taxon>Halieaceae</taxon>
        <taxon>Haliea</taxon>
    </lineage>
</organism>
<dbReference type="Gene3D" id="3.40.50.720">
    <property type="entry name" value="NAD(P)-binding Rossmann-like Domain"/>
    <property type="match status" value="1"/>
</dbReference>
<dbReference type="PANTHER" id="PTHR48079">
    <property type="entry name" value="PROTEIN YEEZ"/>
    <property type="match status" value="1"/>
</dbReference>
<dbReference type="Proteomes" id="UP000259273">
    <property type="component" value="Unassembled WGS sequence"/>
</dbReference>